<gene>
    <name evidence="1" type="ORF">NTJ_06328</name>
</gene>
<protein>
    <submittedName>
        <fullName evidence="1">Uncharacterized protein</fullName>
    </submittedName>
</protein>
<reference evidence="1 2" key="1">
    <citation type="submission" date="2023-09" db="EMBL/GenBank/DDBJ databases">
        <title>Nesidiocoris tenuis whole genome shotgun sequence.</title>
        <authorList>
            <person name="Shibata T."/>
            <person name="Shimoda M."/>
            <person name="Kobayashi T."/>
            <person name="Uehara T."/>
        </authorList>
    </citation>
    <scope>NUCLEOTIDE SEQUENCE [LARGE SCALE GENOMIC DNA]</scope>
    <source>
        <strain evidence="1 2">Japan</strain>
    </source>
</reference>
<dbReference type="Proteomes" id="UP001307889">
    <property type="component" value="Chromosome 4"/>
</dbReference>
<dbReference type="EMBL" id="AP028912">
    <property type="protein sequence ID" value="BES93519.1"/>
    <property type="molecule type" value="Genomic_DNA"/>
</dbReference>
<evidence type="ECO:0000313" key="1">
    <source>
        <dbReference type="EMBL" id="BES93519.1"/>
    </source>
</evidence>
<proteinExistence type="predicted"/>
<sequence>MFVKAAPSDQPEIYPAFSSAAVIPCTTPSTPNRSRGWGSVNKNPLPFLKSDCLHWAKHDSTDGDMLISKETLKSESPNFGTIFRTQLTLPLYPPAPSL</sequence>
<name>A0ABN7AMQ3_9HEMI</name>
<evidence type="ECO:0000313" key="2">
    <source>
        <dbReference type="Proteomes" id="UP001307889"/>
    </source>
</evidence>
<keyword evidence="2" id="KW-1185">Reference proteome</keyword>
<accession>A0ABN7AMQ3</accession>
<organism evidence="1 2">
    <name type="scientific">Nesidiocoris tenuis</name>
    <dbReference type="NCBI Taxonomy" id="355587"/>
    <lineage>
        <taxon>Eukaryota</taxon>
        <taxon>Metazoa</taxon>
        <taxon>Ecdysozoa</taxon>
        <taxon>Arthropoda</taxon>
        <taxon>Hexapoda</taxon>
        <taxon>Insecta</taxon>
        <taxon>Pterygota</taxon>
        <taxon>Neoptera</taxon>
        <taxon>Paraneoptera</taxon>
        <taxon>Hemiptera</taxon>
        <taxon>Heteroptera</taxon>
        <taxon>Panheteroptera</taxon>
        <taxon>Cimicomorpha</taxon>
        <taxon>Miridae</taxon>
        <taxon>Dicyphina</taxon>
        <taxon>Nesidiocoris</taxon>
    </lineage>
</organism>